<sequence>MAEELKKTKMNTFEENPEAEETVERLCVVCIQALAELDQWQDVLPMIQNVYGDSMSVLQYVKYFGCMIASKLAYPSISMLLKIAAASVAMAMFLKISLDGDLLSRLGQATLLWENAIQILKTVFSPYRPGR</sequence>
<evidence type="ECO:0000256" key="1">
    <source>
        <dbReference type="SAM" id="Phobius"/>
    </source>
</evidence>
<protein>
    <submittedName>
        <fullName evidence="2">Uncharacterized protein</fullName>
    </submittedName>
</protein>
<keyword evidence="1" id="KW-0472">Membrane</keyword>
<keyword evidence="3" id="KW-1185">Reference proteome</keyword>
<dbReference type="Pfam" id="PF07163">
    <property type="entry name" value="Pex26"/>
    <property type="match status" value="1"/>
</dbReference>
<proteinExistence type="predicted"/>
<accession>A0ABY7FR17</accession>
<evidence type="ECO:0000313" key="2">
    <source>
        <dbReference type="EMBL" id="WAR21656.1"/>
    </source>
</evidence>
<dbReference type="Proteomes" id="UP001164746">
    <property type="component" value="Chromosome 12"/>
</dbReference>
<keyword evidence="1" id="KW-1133">Transmembrane helix</keyword>
<reference evidence="2" key="1">
    <citation type="submission" date="2022-11" db="EMBL/GenBank/DDBJ databases">
        <title>Centuries of genome instability and evolution in soft-shell clam transmissible cancer (bioRxiv).</title>
        <authorList>
            <person name="Hart S.F.M."/>
            <person name="Yonemitsu M.A."/>
            <person name="Giersch R.M."/>
            <person name="Beal B.F."/>
            <person name="Arriagada G."/>
            <person name="Davis B.W."/>
            <person name="Ostrander E.A."/>
            <person name="Goff S.P."/>
            <person name="Metzger M.J."/>
        </authorList>
    </citation>
    <scope>NUCLEOTIDE SEQUENCE</scope>
    <source>
        <strain evidence="2">MELC-2E11</strain>
        <tissue evidence="2">Siphon/mantle</tissue>
    </source>
</reference>
<dbReference type="EMBL" id="CP111023">
    <property type="protein sequence ID" value="WAR21656.1"/>
    <property type="molecule type" value="Genomic_DNA"/>
</dbReference>
<keyword evidence="1" id="KW-0812">Transmembrane</keyword>
<name>A0ABY7FR17_MYAAR</name>
<organism evidence="2 3">
    <name type="scientific">Mya arenaria</name>
    <name type="common">Soft-shell clam</name>
    <dbReference type="NCBI Taxonomy" id="6604"/>
    <lineage>
        <taxon>Eukaryota</taxon>
        <taxon>Metazoa</taxon>
        <taxon>Spiralia</taxon>
        <taxon>Lophotrochozoa</taxon>
        <taxon>Mollusca</taxon>
        <taxon>Bivalvia</taxon>
        <taxon>Autobranchia</taxon>
        <taxon>Heteroconchia</taxon>
        <taxon>Euheterodonta</taxon>
        <taxon>Imparidentia</taxon>
        <taxon>Neoheterodontei</taxon>
        <taxon>Myida</taxon>
        <taxon>Myoidea</taxon>
        <taxon>Myidae</taxon>
        <taxon>Mya</taxon>
    </lineage>
</organism>
<feature type="transmembrane region" description="Helical" evidence="1">
    <location>
        <begin position="72"/>
        <end position="94"/>
    </location>
</feature>
<evidence type="ECO:0000313" key="3">
    <source>
        <dbReference type="Proteomes" id="UP001164746"/>
    </source>
</evidence>
<gene>
    <name evidence="2" type="ORF">MAR_015630</name>
</gene>
<dbReference type="InterPro" id="IPR010797">
    <property type="entry name" value="Pex26"/>
</dbReference>